<dbReference type="InterPro" id="IPR017853">
    <property type="entry name" value="GH"/>
</dbReference>
<keyword evidence="8" id="KW-0325">Glycoprotein</keyword>
<keyword evidence="10" id="KW-0961">Cell wall biogenesis/degradation</keyword>
<evidence type="ECO:0000256" key="8">
    <source>
        <dbReference type="ARBA" id="ARBA00023180"/>
    </source>
</evidence>
<evidence type="ECO:0000256" key="5">
    <source>
        <dbReference type="ARBA" id="ARBA00022968"/>
    </source>
</evidence>
<evidence type="ECO:0000256" key="7">
    <source>
        <dbReference type="ARBA" id="ARBA00023136"/>
    </source>
</evidence>
<evidence type="ECO:0000256" key="12">
    <source>
        <dbReference type="ARBA" id="ARBA00041260"/>
    </source>
</evidence>
<evidence type="ECO:0000256" key="6">
    <source>
        <dbReference type="ARBA" id="ARBA00022989"/>
    </source>
</evidence>
<dbReference type="PANTHER" id="PTHR31297:SF34">
    <property type="entry name" value="GLUCAN 1,3-BETA-GLUCOSIDASE 2"/>
    <property type="match status" value="1"/>
</dbReference>
<dbReference type="GO" id="GO:0005576">
    <property type="term" value="C:extracellular region"/>
    <property type="evidence" value="ECO:0007669"/>
    <property type="project" value="TreeGrafter"/>
</dbReference>
<evidence type="ECO:0000256" key="13">
    <source>
        <dbReference type="RuleBase" id="RU361153"/>
    </source>
</evidence>
<dbReference type="AlphaFoldDB" id="A0A1M7YH61"/>
<keyword evidence="3" id="KW-0812">Transmembrane</keyword>
<keyword evidence="7" id="KW-0472">Membrane</keyword>
<dbReference type="Pfam" id="PF00150">
    <property type="entry name" value="Cellulase"/>
    <property type="match status" value="1"/>
</dbReference>
<feature type="domain" description="Glycoside hydrolase family 5" evidence="14">
    <location>
        <begin position="121"/>
        <end position="384"/>
    </location>
</feature>
<dbReference type="Gene3D" id="3.20.20.80">
    <property type="entry name" value="Glycosidases"/>
    <property type="match status" value="1"/>
</dbReference>
<comment type="function">
    <text evidence="11">Glucosidase involved in the degradation of cellulosic biomass. Active on lichenan.</text>
</comment>
<evidence type="ECO:0000256" key="3">
    <source>
        <dbReference type="ARBA" id="ARBA00022692"/>
    </source>
</evidence>
<dbReference type="Proteomes" id="UP000184612">
    <property type="component" value="Unassembled WGS sequence"/>
</dbReference>
<reference evidence="15 16" key="1">
    <citation type="submission" date="2016-12" db="EMBL/GenBank/DDBJ databases">
        <authorList>
            <person name="Song W.-J."/>
            <person name="Kurnit D.M."/>
        </authorList>
    </citation>
    <scope>NUCLEOTIDE SEQUENCE [LARGE SCALE GENOMIC DNA]</scope>
    <source>
        <strain evidence="15 16">DSM 12503</strain>
    </source>
</reference>
<dbReference type="GO" id="GO:0009986">
    <property type="term" value="C:cell surface"/>
    <property type="evidence" value="ECO:0007669"/>
    <property type="project" value="TreeGrafter"/>
</dbReference>
<evidence type="ECO:0000256" key="2">
    <source>
        <dbReference type="ARBA" id="ARBA00022475"/>
    </source>
</evidence>
<dbReference type="OrthoDB" id="9800955at2"/>
<comment type="similarity">
    <text evidence="13">Belongs to the glycosyl hydrolase 5 (cellulase A) family.</text>
</comment>
<dbReference type="InterPro" id="IPR008999">
    <property type="entry name" value="Actin-crosslinking"/>
</dbReference>
<dbReference type="GO" id="GO:0071555">
    <property type="term" value="P:cell wall organization"/>
    <property type="evidence" value="ECO:0007669"/>
    <property type="project" value="UniProtKB-KW"/>
</dbReference>
<dbReference type="PANTHER" id="PTHR31297">
    <property type="entry name" value="GLUCAN ENDO-1,6-BETA-GLUCOSIDASE B"/>
    <property type="match status" value="1"/>
</dbReference>
<dbReference type="InterPro" id="IPR050386">
    <property type="entry name" value="Glycosyl_hydrolase_5"/>
</dbReference>
<keyword evidence="5" id="KW-0735">Signal-anchor</keyword>
<keyword evidence="6" id="KW-1133">Transmembrane helix</keyword>
<dbReference type="InterPro" id="IPR001547">
    <property type="entry name" value="Glyco_hydro_5"/>
</dbReference>
<keyword evidence="16" id="KW-1185">Reference proteome</keyword>
<dbReference type="SUPFAM" id="SSF51445">
    <property type="entry name" value="(Trans)glycosidases"/>
    <property type="match status" value="1"/>
</dbReference>
<dbReference type="GO" id="GO:0009251">
    <property type="term" value="P:glucan catabolic process"/>
    <property type="evidence" value="ECO:0007669"/>
    <property type="project" value="TreeGrafter"/>
</dbReference>
<dbReference type="RefSeq" id="WP_073590080.1">
    <property type="nucleotide sequence ID" value="NZ_FRFD01000010.1"/>
</dbReference>
<accession>A0A1M7YH61</accession>
<proteinExistence type="inferred from homology"/>
<dbReference type="Gene3D" id="2.80.10.50">
    <property type="match status" value="1"/>
</dbReference>
<evidence type="ECO:0000313" key="16">
    <source>
        <dbReference type="Proteomes" id="UP000184612"/>
    </source>
</evidence>
<gene>
    <name evidence="15" type="ORF">SAMN02745217_03430</name>
</gene>
<sequence>MKKRKVFKKFFAKKIAAVLMAAVLVVGMLSSMFLPAQKIQAAITSSNFLKADGKLLRNNYGTGEVVNLRGTNAGGYLLQEFWMCPTSYSSGTYTVTCEMDIYKTLTARFGEAKMRDLVNVYQDNYWTEKDFDNCKALGINCIRLPMWYMNFVDLNGNYLSNAFDRVDWFLQEAGERGIYVILDMHGAPGSQNGSDHSGIDGKDQKVTASQFFFGSNAYNNQQKYYDLWYKIAQRYKDNPVVAGYDLLNEPYCTYRYNSGYSDDYLHSLLWGIYNNAYNVIRSADSNHIVIMEATWDPSDLPNPSAYSWSNVMYEYHNYLYDDYDNAAGKQITNMQNKLNLIKNQNYNVPSYMGEFCYMNNVSAWQQGLKLLNDAGINWTTWTYKVTSGNGNWGLYNQSISSVNVATDSEATIRSKWSQAGTSSPNSNLLNGIKSYFSSGSSGTEIPTGDCYFVANANGKVVCADNTGNDPLIANRSANGGAWETFTIVANSDGTYSFLSKANNKYVCAVIDESSQLLARSAAISTWEKFYITKTTSGAYNIKAYANNLYVMADLNNNGVLKAVTATPSTWESFNILK</sequence>
<organism evidence="15 16">
    <name type="scientific">Anaerocolumna xylanovorans DSM 12503</name>
    <dbReference type="NCBI Taxonomy" id="1121345"/>
    <lineage>
        <taxon>Bacteria</taxon>
        <taxon>Bacillati</taxon>
        <taxon>Bacillota</taxon>
        <taxon>Clostridia</taxon>
        <taxon>Lachnospirales</taxon>
        <taxon>Lachnospiraceae</taxon>
        <taxon>Anaerocolumna</taxon>
    </lineage>
</organism>
<evidence type="ECO:0000256" key="9">
    <source>
        <dbReference type="ARBA" id="ARBA00023295"/>
    </source>
</evidence>
<dbReference type="CDD" id="cd00257">
    <property type="entry name" value="beta-trefoil_FSCN-like"/>
    <property type="match status" value="1"/>
</dbReference>
<evidence type="ECO:0000256" key="1">
    <source>
        <dbReference type="ARBA" id="ARBA00004401"/>
    </source>
</evidence>
<dbReference type="SUPFAM" id="SSF50405">
    <property type="entry name" value="Actin-crosslinking proteins"/>
    <property type="match status" value="1"/>
</dbReference>
<evidence type="ECO:0000256" key="11">
    <source>
        <dbReference type="ARBA" id="ARBA00037126"/>
    </source>
</evidence>
<evidence type="ECO:0000259" key="14">
    <source>
        <dbReference type="Pfam" id="PF00150"/>
    </source>
</evidence>
<protein>
    <recommendedName>
        <fullName evidence="12">Exo-1,3-beta-glucanase D</fullName>
    </recommendedName>
</protein>
<dbReference type="EMBL" id="FRFD01000010">
    <property type="protein sequence ID" value="SHO51972.1"/>
    <property type="molecule type" value="Genomic_DNA"/>
</dbReference>
<evidence type="ECO:0000313" key="15">
    <source>
        <dbReference type="EMBL" id="SHO51972.1"/>
    </source>
</evidence>
<keyword evidence="4 13" id="KW-0378">Hydrolase</keyword>
<dbReference type="GO" id="GO:0005886">
    <property type="term" value="C:plasma membrane"/>
    <property type="evidence" value="ECO:0007669"/>
    <property type="project" value="UniProtKB-SubCell"/>
</dbReference>
<evidence type="ECO:0000256" key="4">
    <source>
        <dbReference type="ARBA" id="ARBA00022801"/>
    </source>
</evidence>
<name>A0A1M7YH61_9FIRM</name>
<dbReference type="STRING" id="1121345.SAMN02745217_03430"/>
<keyword evidence="9 13" id="KW-0326">Glycosidase</keyword>
<keyword evidence="2" id="KW-1003">Cell membrane</keyword>
<comment type="subcellular location">
    <subcellularLocation>
        <location evidence="1">Cell membrane</location>
        <topology evidence="1">Single-pass type II membrane protein</topology>
    </subcellularLocation>
</comment>
<evidence type="ECO:0000256" key="10">
    <source>
        <dbReference type="ARBA" id="ARBA00023316"/>
    </source>
</evidence>
<dbReference type="GO" id="GO:0008422">
    <property type="term" value="F:beta-glucosidase activity"/>
    <property type="evidence" value="ECO:0007669"/>
    <property type="project" value="TreeGrafter"/>
</dbReference>